<keyword evidence="11 15" id="KW-0443">Lipid metabolism</keyword>
<feature type="region of interest" description="Disordered" evidence="17">
    <location>
        <begin position="280"/>
        <end position="396"/>
    </location>
</feature>
<evidence type="ECO:0000256" key="12">
    <source>
        <dbReference type="ARBA" id="ARBA00023136"/>
    </source>
</evidence>
<dbReference type="Gene3D" id="2.60.120.10">
    <property type="entry name" value="Jelly Rolls"/>
    <property type="match status" value="3"/>
</dbReference>
<dbReference type="InterPro" id="IPR014710">
    <property type="entry name" value="RmlC-like_jellyroll"/>
</dbReference>
<proteinExistence type="inferred from homology"/>
<feature type="compositionally biased region" description="Polar residues" evidence="17">
    <location>
        <begin position="311"/>
        <end position="329"/>
    </location>
</feature>
<protein>
    <recommendedName>
        <fullName evidence="4 16">Lysophospholipase NTE1</fullName>
        <ecNumber evidence="3 16">3.1.1.5</ecNumber>
    </recommendedName>
    <alternativeName>
        <fullName evidence="16">Intracellular phospholipase B</fullName>
    </alternativeName>
</protein>
<evidence type="ECO:0000256" key="9">
    <source>
        <dbReference type="ARBA" id="ARBA00022963"/>
    </source>
</evidence>
<evidence type="ECO:0000256" key="10">
    <source>
        <dbReference type="ARBA" id="ARBA00022989"/>
    </source>
</evidence>
<dbReference type="GO" id="GO:0005789">
    <property type="term" value="C:endoplasmic reticulum membrane"/>
    <property type="evidence" value="ECO:0007669"/>
    <property type="project" value="UniProtKB-SubCell"/>
</dbReference>
<dbReference type="Pfam" id="PF00027">
    <property type="entry name" value="cNMP_binding"/>
    <property type="match status" value="1"/>
</dbReference>
<organism evidence="20 21">
    <name type="scientific">Salinomyces thailandicus</name>
    <dbReference type="NCBI Taxonomy" id="706561"/>
    <lineage>
        <taxon>Eukaryota</taxon>
        <taxon>Fungi</taxon>
        <taxon>Dikarya</taxon>
        <taxon>Ascomycota</taxon>
        <taxon>Pezizomycotina</taxon>
        <taxon>Dothideomycetes</taxon>
        <taxon>Dothideomycetidae</taxon>
        <taxon>Mycosphaerellales</taxon>
        <taxon>Teratosphaeriaceae</taxon>
        <taxon>Salinomyces</taxon>
    </lineage>
</organism>
<dbReference type="Gene3D" id="3.40.1090.10">
    <property type="entry name" value="Cytosolic phospholipase A2 catalytic domain"/>
    <property type="match status" value="2"/>
</dbReference>
<comment type="function">
    <text evidence="13">Intracellular phospholipase B that catalyzes the double deacylation of phosphatidylcholine (PC) to glycerophosphocholine (GroPCho). Plays an important role in membrane lipid homeostasis. Responsible for the rapid PC turnover in response to inositol, elevated temperatures, or when choline is present in the growth medium.</text>
</comment>
<keyword evidence="7 15" id="KW-0378">Hydrolase</keyword>
<evidence type="ECO:0000256" key="16">
    <source>
        <dbReference type="RuleBase" id="RU362043"/>
    </source>
</evidence>
<dbReference type="InterPro" id="IPR056556">
    <property type="entry name" value="NTE1_P-loop_dom"/>
</dbReference>
<dbReference type="Pfam" id="PF01734">
    <property type="entry name" value="Patatin"/>
    <property type="match status" value="1"/>
</dbReference>
<sequence length="1530" mass="168501">MDASHEAQTSLANLSAALSGTVASIARSSSSTLSPAAASPTILTVTTAALPQSSFGMLGGLFLGLFTVIPGLLYWIISFVTLTLPAWLFTFLSTSLTFTMNMTTLLLTLLAFASTVAWFVRYRFMNVYSRLPPEPQRKEPQIDIFPDTPEADSKPGLSNYFDEFLSAIKVFGYLERPVFHELTRTMQTRKLIAGETLLLEEEKGFCLVVDGLVQIFVKSNQVAEDDSGNESAMDDEQADEHGSGNWSYQLLTEVKNGAPMSSLFSVLSLFTENVRLRHDGEENASPGTAPAGLNLRPHGRSPLPRVDGNITPDSGTDSSAAWQGSSSRPVSRHRRLSTLTSGTHATLREPPPLNLDGSIDGAHLHQSSSRRPSMTRDGSFAGPRRTQSQSSAHPDIVARATVDTTIAIIPASAFHRITRIYPNATAHIVQVILTRLQRVTLATGHAYLGLTSEVLRMEKLMDRYTTYELPDFLRGQALQRLKDKFRQDKERVGPEEGMKGIALHNPRLAQRRRTNSNLRRDAAIHARFSRNSTANTNGVSAGDLLTNIHAARSGGRKSQVGSFSTPYQMPKPAYGDRDVGTPLNERQNPIDTDQNPRANMHRQESLDEDALFRESIMDCISKAIGLTNIKDSIRGAQSAAQSPRLVSFDPKRNSAVFNNAFGFMDPYEGSTDDSESAHSVSAFSVGGTANIFEDLRNEVEIVYFPKGSVLVEEGERNPGLYYVIDGFLDVSASVDDQEAKSDVLGTRPEETFRLPHLDPSQAGNRPSSTRSRSIGAGEQKRRKTQARKSLFLVKPGGLAGYLGTVSSYRSFIDVTAKTDVYVGFLPRQAIERIVERYPVVLLTMAKRLTSLLPRLILHIDFALEWVQVSAGQAIYHQGDESDAIYIVLNGRLRGIQEGEDGKMKVIGEYGQGDSVGELEVLTESTRPGSLHAIRDTELAKFPKTLFNSLAQEHPGITIKVSKIIASRMRALIENPLTEAPTIESKMAISRQQVTSTTNLRTVAIVPCTAGVPVVEFGNKLQAALHQIGTVNGVTTLNQSAILNHLGRHAFSRMGKLKLSQYLADLEEKYGLVLYVADTSVKSPWTQTCISQADTIYLVGLAEASPSIGEYERFLLTTKTTARKELVLLHAERYSPSGTTRAWLRNRPWINGGHHHVQMSFRSAPEPVHSPPKRFGNALKQRVQVLQAGIHKYTSRRVRQTPLYSAETPFKGDFHRLARRLCGKSVGLVLGGGGARGCAHVGVIRALEEAGLPIDVIGGTSIGAFIGAVYAQDADVVPMYGRVKKFAGRMGSMWRFALDVTYPSASYTTGHEFNRGIFKTFGDSQIEDFWLEYYCNSTNISKSRHEVHVSGYVWRYVRASMSLAGLVPPMCDEGNMLLDGGYTDNLTVSHMKSLGADVVFAVDVGALDDNTPQAYGDSLSGIWASLNRWNPFSSYTNPPTLSEIQARLAYVSSVDALERAKKIPGCRYMRPPIENYGTLEFGKFDEIYQVGYQYGKKYLNELREEGVLPVVEETEEKRNLRRTMAPRRASI</sequence>
<dbReference type="PANTHER" id="PTHR14226">
    <property type="entry name" value="NEUROPATHY TARGET ESTERASE/SWISS CHEESE D.MELANOGASTER"/>
    <property type="match status" value="1"/>
</dbReference>
<comment type="caution">
    <text evidence="20">The sequence shown here is derived from an EMBL/GenBank/DDBJ whole genome shotgun (WGS) entry which is preliminary data.</text>
</comment>
<dbReference type="EMBL" id="NAJL01000030">
    <property type="protein sequence ID" value="TKA26106.1"/>
    <property type="molecule type" value="Genomic_DNA"/>
</dbReference>
<evidence type="ECO:0000256" key="13">
    <source>
        <dbReference type="ARBA" id="ARBA00024965"/>
    </source>
</evidence>
<evidence type="ECO:0000256" key="14">
    <source>
        <dbReference type="ARBA" id="ARBA00049531"/>
    </source>
</evidence>
<feature type="domain" description="Cyclic nucleotide-binding" evidence="18">
    <location>
        <begin position="694"/>
        <end position="745"/>
    </location>
</feature>
<gene>
    <name evidence="20" type="ORF">B0A50_04602</name>
</gene>
<dbReference type="InterPro" id="IPR000595">
    <property type="entry name" value="cNMP-bd_dom"/>
</dbReference>
<dbReference type="FunFam" id="3.40.1090.10:FF:000007">
    <property type="entry name" value="Lysophospholipase NTE1"/>
    <property type="match status" value="1"/>
</dbReference>
<evidence type="ECO:0000256" key="1">
    <source>
        <dbReference type="ARBA" id="ARBA00004477"/>
    </source>
</evidence>
<comment type="catalytic activity">
    <reaction evidence="14 16">
        <text>a 1-acyl-sn-glycero-3-phosphocholine + H2O = sn-glycerol 3-phosphocholine + a fatty acid + H(+)</text>
        <dbReference type="Rhea" id="RHEA:15177"/>
        <dbReference type="ChEBI" id="CHEBI:15377"/>
        <dbReference type="ChEBI" id="CHEBI:15378"/>
        <dbReference type="ChEBI" id="CHEBI:16870"/>
        <dbReference type="ChEBI" id="CHEBI:28868"/>
        <dbReference type="ChEBI" id="CHEBI:58168"/>
        <dbReference type="EC" id="3.1.1.5"/>
    </reaction>
</comment>
<keyword evidence="10 16" id="KW-1133">Transmembrane helix</keyword>
<keyword evidence="9 15" id="KW-0442">Lipid degradation</keyword>
<dbReference type="InterPro" id="IPR018490">
    <property type="entry name" value="cNMP-bd_dom_sf"/>
</dbReference>
<dbReference type="SUPFAM" id="SSF51206">
    <property type="entry name" value="cAMP-binding domain-like"/>
    <property type="match status" value="3"/>
</dbReference>
<evidence type="ECO:0000313" key="20">
    <source>
        <dbReference type="EMBL" id="TKA26106.1"/>
    </source>
</evidence>
<dbReference type="InterPro" id="IPR050301">
    <property type="entry name" value="NTE"/>
</dbReference>
<evidence type="ECO:0000313" key="21">
    <source>
        <dbReference type="Proteomes" id="UP000308549"/>
    </source>
</evidence>
<name>A0A4U0TVS7_9PEZI</name>
<feature type="short sequence motif" description="GXGXXG" evidence="15">
    <location>
        <begin position="1231"/>
        <end position="1236"/>
    </location>
</feature>
<dbReference type="FunFam" id="2.60.120.10:FF:000062">
    <property type="entry name" value="Lysophospholipase NTE1"/>
    <property type="match status" value="1"/>
</dbReference>
<dbReference type="Proteomes" id="UP000308549">
    <property type="component" value="Unassembled WGS sequence"/>
</dbReference>
<keyword evidence="8 16" id="KW-0256">Endoplasmic reticulum</keyword>
<evidence type="ECO:0000256" key="2">
    <source>
        <dbReference type="ARBA" id="ARBA00006636"/>
    </source>
</evidence>
<feature type="region of interest" description="Disordered" evidence="17">
    <location>
        <begin position="552"/>
        <end position="573"/>
    </location>
</feature>
<dbReference type="SMART" id="SM00100">
    <property type="entry name" value="cNMP"/>
    <property type="match status" value="2"/>
</dbReference>
<evidence type="ECO:0000256" key="17">
    <source>
        <dbReference type="SAM" id="MobiDB-lite"/>
    </source>
</evidence>
<reference evidence="20 21" key="1">
    <citation type="submission" date="2017-03" db="EMBL/GenBank/DDBJ databases">
        <title>Genomes of endolithic fungi from Antarctica.</title>
        <authorList>
            <person name="Coleine C."/>
            <person name="Masonjones S."/>
            <person name="Stajich J.E."/>
        </authorList>
    </citation>
    <scope>NUCLEOTIDE SEQUENCE [LARGE SCALE GENOMIC DNA]</scope>
    <source>
        <strain evidence="20 21">CCFEE 6315</strain>
    </source>
</reference>
<feature type="compositionally biased region" description="Basic and acidic residues" evidence="17">
    <location>
        <begin position="739"/>
        <end position="756"/>
    </location>
</feature>
<feature type="short sequence motif" description="DGA/G" evidence="15">
    <location>
        <begin position="1378"/>
        <end position="1380"/>
    </location>
</feature>
<feature type="transmembrane region" description="Helical" evidence="16">
    <location>
        <begin position="42"/>
        <end position="66"/>
    </location>
</feature>
<evidence type="ECO:0000259" key="18">
    <source>
        <dbReference type="PROSITE" id="PS50042"/>
    </source>
</evidence>
<feature type="compositionally biased region" description="Polar residues" evidence="17">
    <location>
        <begin position="761"/>
        <end position="772"/>
    </location>
</feature>
<evidence type="ECO:0000256" key="15">
    <source>
        <dbReference type="PROSITE-ProRule" id="PRU01161"/>
    </source>
</evidence>
<evidence type="ECO:0000256" key="8">
    <source>
        <dbReference type="ARBA" id="ARBA00022824"/>
    </source>
</evidence>
<dbReference type="Pfam" id="PF24179">
    <property type="entry name" value="NTE_Ploop"/>
    <property type="match status" value="1"/>
</dbReference>
<feature type="active site" description="Nucleophile" evidence="15">
    <location>
        <position position="1260"/>
    </location>
</feature>
<evidence type="ECO:0000256" key="6">
    <source>
        <dbReference type="ARBA" id="ARBA00022737"/>
    </source>
</evidence>
<evidence type="ECO:0000259" key="19">
    <source>
        <dbReference type="PROSITE" id="PS51635"/>
    </source>
</evidence>
<dbReference type="SUPFAM" id="SSF52151">
    <property type="entry name" value="FabD/lysophospholipase-like"/>
    <property type="match status" value="1"/>
</dbReference>
<keyword evidence="21" id="KW-1185">Reference proteome</keyword>
<feature type="region of interest" description="Disordered" evidence="17">
    <location>
        <begin position="223"/>
        <end position="244"/>
    </location>
</feature>
<feature type="domain" description="Cyclic nucleotide-binding" evidence="18">
    <location>
        <begin position="847"/>
        <end position="949"/>
    </location>
</feature>
<dbReference type="GO" id="GO:0046486">
    <property type="term" value="P:glycerolipid metabolic process"/>
    <property type="evidence" value="ECO:0007669"/>
    <property type="project" value="UniProtKB-ARBA"/>
</dbReference>
<dbReference type="InterPro" id="IPR002641">
    <property type="entry name" value="PNPLA_dom"/>
</dbReference>
<keyword evidence="5 16" id="KW-0812">Transmembrane</keyword>
<dbReference type="GO" id="GO:0004622">
    <property type="term" value="F:phosphatidylcholine lysophospholipase activity"/>
    <property type="evidence" value="ECO:0007669"/>
    <property type="project" value="UniProtKB-EC"/>
</dbReference>
<dbReference type="GO" id="GO:0016042">
    <property type="term" value="P:lipid catabolic process"/>
    <property type="evidence" value="ECO:0007669"/>
    <property type="project" value="UniProtKB-UniRule"/>
</dbReference>
<evidence type="ECO:0000256" key="5">
    <source>
        <dbReference type="ARBA" id="ARBA00022692"/>
    </source>
</evidence>
<evidence type="ECO:0000256" key="7">
    <source>
        <dbReference type="ARBA" id="ARBA00022801"/>
    </source>
</evidence>
<comment type="subcellular location">
    <subcellularLocation>
        <location evidence="1">Endoplasmic reticulum membrane</location>
        <topology evidence="1">Multi-pass membrane protein</topology>
    </subcellularLocation>
</comment>
<keyword evidence="6" id="KW-0677">Repeat</keyword>
<feature type="transmembrane region" description="Helical" evidence="16">
    <location>
        <begin position="104"/>
        <end position="124"/>
    </location>
</feature>
<dbReference type="PANTHER" id="PTHR14226:SF29">
    <property type="entry name" value="NEUROPATHY TARGET ESTERASE SWS"/>
    <property type="match status" value="1"/>
</dbReference>
<dbReference type="PROSITE" id="PS51635">
    <property type="entry name" value="PNPLA"/>
    <property type="match status" value="1"/>
</dbReference>
<dbReference type="OrthoDB" id="421051at2759"/>
<feature type="short sequence motif" description="GXSXG" evidence="15">
    <location>
        <begin position="1258"/>
        <end position="1262"/>
    </location>
</feature>
<feature type="region of interest" description="Disordered" evidence="17">
    <location>
        <begin position="739"/>
        <end position="785"/>
    </location>
</feature>
<evidence type="ECO:0000256" key="11">
    <source>
        <dbReference type="ARBA" id="ARBA00023098"/>
    </source>
</evidence>
<dbReference type="FunFam" id="3.40.1090.10:FF:000018">
    <property type="entry name" value="Lysophospholipase NTE1"/>
    <property type="match status" value="1"/>
</dbReference>
<dbReference type="EC" id="3.1.1.5" evidence="3 16"/>
<comment type="similarity">
    <text evidence="2 16">Belongs to the NTE family.</text>
</comment>
<keyword evidence="12 16" id="KW-0472">Membrane</keyword>
<dbReference type="PROSITE" id="PS50042">
    <property type="entry name" value="CNMP_BINDING_3"/>
    <property type="match status" value="2"/>
</dbReference>
<feature type="compositionally biased region" description="Acidic residues" evidence="17">
    <location>
        <begin position="223"/>
        <end position="238"/>
    </location>
</feature>
<accession>A0A4U0TVS7</accession>
<feature type="active site" description="Proton acceptor" evidence="15">
    <location>
        <position position="1378"/>
    </location>
</feature>
<dbReference type="CDD" id="cd00038">
    <property type="entry name" value="CAP_ED"/>
    <property type="match status" value="2"/>
</dbReference>
<dbReference type="InterPro" id="IPR016035">
    <property type="entry name" value="Acyl_Trfase/lysoPLipase"/>
</dbReference>
<evidence type="ECO:0000256" key="4">
    <source>
        <dbReference type="ARBA" id="ARBA00018317"/>
    </source>
</evidence>
<feature type="domain" description="PNPLA" evidence="19">
    <location>
        <begin position="1227"/>
        <end position="1391"/>
    </location>
</feature>
<evidence type="ECO:0000256" key="3">
    <source>
        <dbReference type="ARBA" id="ARBA00013274"/>
    </source>
</evidence>